<dbReference type="Pfam" id="PF02482">
    <property type="entry name" value="Ribosomal_S30AE"/>
    <property type="match status" value="1"/>
</dbReference>
<comment type="caution">
    <text evidence="4">The sequence shown here is derived from an EMBL/GenBank/DDBJ whole genome shotgun (WGS) entry which is preliminary data.</text>
</comment>
<evidence type="ECO:0000313" key="5">
    <source>
        <dbReference type="Proteomes" id="UP000623129"/>
    </source>
</evidence>
<name>A0A833VDS3_9POAL</name>
<dbReference type="EMBL" id="SWLB01000008">
    <property type="protein sequence ID" value="KAF3335186.1"/>
    <property type="molecule type" value="Genomic_DNA"/>
</dbReference>
<proteinExistence type="inferred from homology"/>
<feature type="compositionally biased region" description="Acidic residues" evidence="2">
    <location>
        <begin position="601"/>
        <end position="630"/>
    </location>
</feature>
<reference evidence="4" key="1">
    <citation type="submission" date="2020-01" db="EMBL/GenBank/DDBJ databases">
        <title>Genome sequence of Kobresia littledalei, the first chromosome-level genome in the family Cyperaceae.</title>
        <authorList>
            <person name="Qu G."/>
        </authorList>
    </citation>
    <scope>NUCLEOTIDE SEQUENCE</scope>
    <source>
        <strain evidence="4">C.B.Clarke</strain>
        <tissue evidence="4">Leaf</tissue>
    </source>
</reference>
<sequence>MSRPFPSPQQIPRGFCFLSPLDEHLRLLPGLQASVLLQSHDFTALPSVHQLGDMLTARYGGYPANWAFTPVNEALLLRVPDWLSAEELLLDGPYWEDTHFFQVLPWQNLSDSHPLPSTTRVRLTLRNFPIDFSHPHYYRLATAYMGCMTSVDRECLRGSHRSFVRLFLDCPDLKLIPHILTVGHNGRWTDCPVEVEIRRVAPNSSHIPPPPPANLPMAPQHPNHVVQVDNEVQDEPQWHRLLQLRVPFLRDPSAEAAPAAVEPTHLRFIRGGPTPSPPDTHRKTVTQDLPLRDKLAGAQQRFQSTPPKKGKWITDLGVVPKAQTPPHHRTVKRPFQEPTVTGCLPNLSVVQFGHPEDSVQSANSTQHNDTDSPIPAKKPKPTGRNASAIFQVSSFQSTDCLTKKGYIRFLIMESWNAMAAVTQHLSSPHPSLISINRRNSSSRASLSLNCGFFGHSLSLVRRIGESEKRKGKAIDVLCRSWNGSLSSVNLIMQGRNIQLNDNLKEHIKEKIGKVVQKHSYLVREVDVRISGRGGGEFGKGPRTRRCEVTIFTKKYGVIRAEEDAGSSYACIDLAAKIVKRKLRKLKDKVVDSRKRSGKDYEDLDSEMFSESDDDEEEEEEPYLDEDEIEPVEQHQDKVVKKVVRTKVFEIPPLTLEEAKEQLEYVDHDFYAFRSEETGEINILYKRKEGGFGLIIPKPDGHVEKEIIQPASPKETEMSAQNN</sequence>
<dbReference type="Gene3D" id="3.30.160.100">
    <property type="entry name" value="Ribosome hibernation promotion factor-like"/>
    <property type="match status" value="1"/>
</dbReference>
<dbReference type="InterPro" id="IPR003489">
    <property type="entry name" value="RHF/RaiA"/>
</dbReference>
<dbReference type="FunFam" id="3.30.160.100:FF:000006">
    <property type="entry name" value="Ribosome-binding factor PSRP1, chloroplastic"/>
    <property type="match status" value="1"/>
</dbReference>
<evidence type="ECO:0000259" key="3">
    <source>
        <dbReference type="Pfam" id="PF16321"/>
    </source>
</evidence>
<dbReference type="OrthoDB" id="10253151at2759"/>
<dbReference type="InterPro" id="IPR038416">
    <property type="entry name" value="Ribosom_S30AE_C_sf"/>
</dbReference>
<feature type="domain" description="Sigma 54 modulation/S30EA ribosomal protein C-terminal" evidence="3">
    <location>
        <begin position="641"/>
        <end position="693"/>
    </location>
</feature>
<feature type="region of interest" description="Disordered" evidence="2">
    <location>
        <begin position="596"/>
        <end position="631"/>
    </location>
</feature>
<evidence type="ECO:0000256" key="2">
    <source>
        <dbReference type="SAM" id="MobiDB-lite"/>
    </source>
</evidence>
<dbReference type="InterPro" id="IPR032528">
    <property type="entry name" value="Ribosom_S30AE_C"/>
</dbReference>
<keyword evidence="5" id="KW-1185">Reference proteome</keyword>
<dbReference type="NCBIfam" id="TIGR00741">
    <property type="entry name" value="yfiA"/>
    <property type="match status" value="1"/>
</dbReference>
<dbReference type="Proteomes" id="UP000623129">
    <property type="component" value="Unassembled WGS sequence"/>
</dbReference>
<protein>
    <submittedName>
        <fullName evidence="4">Ribosome-binding factor PSRP1</fullName>
    </submittedName>
</protein>
<evidence type="ECO:0000313" key="4">
    <source>
        <dbReference type="EMBL" id="KAF3335186.1"/>
    </source>
</evidence>
<dbReference type="PANTHER" id="PTHR33231:SF1">
    <property type="entry name" value="30S RIBOSOMAL PROTEIN"/>
    <property type="match status" value="1"/>
</dbReference>
<dbReference type="GO" id="GO:0022627">
    <property type="term" value="C:cytosolic small ribosomal subunit"/>
    <property type="evidence" value="ECO:0007669"/>
    <property type="project" value="TreeGrafter"/>
</dbReference>
<dbReference type="InterPro" id="IPR036567">
    <property type="entry name" value="RHF-like"/>
</dbReference>
<organism evidence="4 5">
    <name type="scientific">Carex littledalei</name>
    <dbReference type="NCBI Taxonomy" id="544730"/>
    <lineage>
        <taxon>Eukaryota</taxon>
        <taxon>Viridiplantae</taxon>
        <taxon>Streptophyta</taxon>
        <taxon>Embryophyta</taxon>
        <taxon>Tracheophyta</taxon>
        <taxon>Spermatophyta</taxon>
        <taxon>Magnoliopsida</taxon>
        <taxon>Liliopsida</taxon>
        <taxon>Poales</taxon>
        <taxon>Cyperaceae</taxon>
        <taxon>Cyperoideae</taxon>
        <taxon>Cariceae</taxon>
        <taxon>Carex</taxon>
        <taxon>Carex subgen. Euthyceras</taxon>
    </lineage>
</organism>
<feature type="compositionally biased region" description="Polar residues" evidence="2">
    <location>
        <begin position="358"/>
        <end position="367"/>
    </location>
</feature>
<keyword evidence="1" id="KW-0810">Translation regulation</keyword>
<dbReference type="GO" id="GO:0045900">
    <property type="term" value="P:negative regulation of translational elongation"/>
    <property type="evidence" value="ECO:0007669"/>
    <property type="project" value="TreeGrafter"/>
</dbReference>
<feature type="region of interest" description="Disordered" evidence="2">
    <location>
        <begin position="357"/>
        <end position="384"/>
    </location>
</feature>
<dbReference type="PANTHER" id="PTHR33231">
    <property type="entry name" value="30S RIBOSOMAL PROTEIN"/>
    <property type="match status" value="1"/>
</dbReference>
<dbReference type="InterPro" id="IPR034694">
    <property type="entry name" value="HPF_long/plastid"/>
</dbReference>
<accession>A0A833VDS3</accession>
<dbReference type="HAMAP" id="MF_00839">
    <property type="entry name" value="HPF"/>
    <property type="match status" value="1"/>
</dbReference>
<gene>
    <name evidence="4" type="ORF">FCM35_KLT19693</name>
</gene>
<dbReference type="InterPro" id="IPR050574">
    <property type="entry name" value="HPF/YfiA_ribosome-assoc"/>
</dbReference>
<evidence type="ECO:0000256" key="1">
    <source>
        <dbReference type="ARBA" id="ARBA00022845"/>
    </source>
</evidence>
<dbReference type="CDD" id="cd00552">
    <property type="entry name" value="RaiA"/>
    <property type="match status" value="1"/>
</dbReference>
<dbReference type="Pfam" id="PF16321">
    <property type="entry name" value="Ribosom_S30AE_C"/>
    <property type="match status" value="1"/>
</dbReference>
<dbReference type="AlphaFoldDB" id="A0A833VDS3"/>
<dbReference type="SUPFAM" id="SSF69754">
    <property type="entry name" value="Ribosome binding protein Y (YfiA homologue)"/>
    <property type="match status" value="1"/>
</dbReference>
<dbReference type="FunFam" id="3.30.505.50:FF:000003">
    <property type="entry name" value="ribosome-binding factor PSRP1, chloroplastic"/>
    <property type="match status" value="1"/>
</dbReference>
<dbReference type="Gene3D" id="3.30.505.50">
    <property type="entry name" value="Sigma 54 modulation/S30EA ribosomal protein, C-terminal domain"/>
    <property type="match status" value="1"/>
</dbReference>
<dbReference type="GO" id="GO:0043024">
    <property type="term" value="F:ribosomal small subunit binding"/>
    <property type="evidence" value="ECO:0007669"/>
    <property type="project" value="TreeGrafter"/>
</dbReference>